<protein>
    <submittedName>
        <fullName evidence="2">Uncharacterized protein</fullName>
    </submittedName>
</protein>
<reference evidence="2 3" key="1">
    <citation type="journal article" date="2018" name="Proc. R. Soc. B">
        <title>A non-coding region near Follistatin controls head colour polymorphism in the Gouldian finch.</title>
        <authorList>
            <person name="Toomey M.B."/>
            <person name="Marques C.I."/>
            <person name="Andrade P."/>
            <person name="Araujo P.M."/>
            <person name="Sabatino S."/>
            <person name="Gazda M.A."/>
            <person name="Afonso S."/>
            <person name="Lopes R.J."/>
            <person name="Corbo J.C."/>
            <person name="Carneiro M."/>
        </authorList>
    </citation>
    <scope>NUCLEOTIDE SEQUENCE [LARGE SCALE GENOMIC DNA]</scope>
    <source>
        <strain evidence="2">Red01</strain>
        <tissue evidence="2">Muscle</tissue>
    </source>
</reference>
<accession>A0A3L8Q5Z8</accession>
<name>A0A3L8Q5Z8_CHLGU</name>
<comment type="caution">
    <text evidence="2">The sequence shown here is derived from an EMBL/GenBank/DDBJ whole genome shotgun (WGS) entry which is preliminary data.</text>
</comment>
<dbReference type="Proteomes" id="UP000276834">
    <property type="component" value="Unassembled WGS sequence"/>
</dbReference>
<evidence type="ECO:0000313" key="2">
    <source>
        <dbReference type="EMBL" id="RLV62649.1"/>
    </source>
</evidence>
<evidence type="ECO:0000313" key="3">
    <source>
        <dbReference type="Proteomes" id="UP000276834"/>
    </source>
</evidence>
<feature type="compositionally biased region" description="Low complexity" evidence="1">
    <location>
        <begin position="1"/>
        <end position="19"/>
    </location>
</feature>
<dbReference type="AlphaFoldDB" id="A0A3L8Q5Z8"/>
<sequence>MGANPSVGSVPAGWSSSSSKECPEGAELGNPGTFQVPHKGTSHVVLCFPALTPLWTLQM</sequence>
<organism evidence="2 3">
    <name type="scientific">Chloebia gouldiae</name>
    <name type="common">Gouldian finch</name>
    <name type="synonym">Erythrura gouldiae</name>
    <dbReference type="NCBI Taxonomy" id="44316"/>
    <lineage>
        <taxon>Eukaryota</taxon>
        <taxon>Metazoa</taxon>
        <taxon>Chordata</taxon>
        <taxon>Craniata</taxon>
        <taxon>Vertebrata</taxon>
        <taxon>Euteleostomi</taxon>
        <taxon>Archelosauria</taxon>
        <taxon>Archosauria</taxon>
        <taxon>Dinosauria</taxon>
        <taxon>Saurischia</taxon>
        <taxon>Theropoda</taxon>
        <taxon>Coelurosauria</taxon>
        <taxon>Aves</taxon>
        <taxon>Neognathae</taxon>
        <taxon>Neoaves</taxon>
        <taxon>Telluraves</taxon>
        <taxon>Australaves</taxon>
        <taxon>Passeriformes</taxon>
        <taxon>Passeroidea</taxon>
        <taxon>Passeridae</taxon>
        <taxon>Chloebia</taxon>
    </lineage>
</organism>
<feature type="region of interest" description="Disordered" evidence="1">
    <location>
        <begin position="1"/>
        <end position="34"/>
    </location>
</feature>
<dbReference type="EMBL" id="QUSF01005979">
    <property type="protein sequence ID" value="RLV62649.1"/>
    <property type="molecule type" value="Genomic_DNA"/>
</dbReference>
<keyword evidence="3" id="KW-1185">Reference proteome</keyword>
<evidence type="ECO:0000256" key="1">
    <source>
        <dbReference type="SAM" id="MobiDB-lite"/>
    </source>
</evidence>
<proteinExistence type="predicted"/>
<gene>
    <name evidence="2" type="ORF">DV515_00019087</name>
</gene>